<dbReference type="GO" id="GO:0004672">
    <property type="term" value="F:protein kinase activity"/>
    <property type="evidence" value="ECO:0007669"/>
    <property type="project" value="InterPro"/>
</dbReference>
<reference evidence="5" key="1">
    <citation type="submission" date="2025-08" db="UniProtKB">
        <authorList>
            <consortium name="Ensembl"/>
        </authorList>
    </citation>
    <scope>IDENTIFICATION</scope>
</reference>
<gene>
    <name evidence="5" type="primary">TEX14</name>
</gene>
<accession>A0A7M4F3H2</accession>
<dbReference type="FunFam" id="1.10.510.10:FF:000428">
    <property type="entry name" value="inactive serine/threonine-protein kinase TEX14 isoform X1"/>
    <property type="match status" value="1"/>
</dbReference>
<dbReference type="PROSITE" id="PS50088">
    <property type="entry name" value="ANK_REPEAT"/>
    <property type="match status" value="1"/>
</dbReference>
<feature type="repeat" description="ANK" evidence="1">
    <location>
        <begin position="18"/>
        <end position="50"/>
    </location>
</feature>
<dbReference type="GO" id="GO:0000776">
    <property type="term" value="C:kinetochore"/>
    <property type="evidence" value="ECO:0007669"/>
    <property type="project" value="TreeGrafter"/>
</dbReference>
<dbReference type="InterPro" id="IPR002110">
    <property type="entry name" value="Ankyrin_rpt"/>
</dbReference>
<dbReference type="GO" id="GO:0030496">
    <property type="term" value="C:midbody"/>
    <property type="evidence" value="ECO:0007669"/>
    <property type="project" value="TreeGrafter"/>
</dbReference>
<dbReference type="PROSITE" id="PS50297">
    <property type="entry name" value="ANK_REP_REGION"/>
    <property type="match status" value="1"/>
</dbReference>
<dbReference type="InterPro" id="IPR039339">
    <property type="entry name" value="Tex14"/>
</dbReference>
<dbReference type="Gene3D" id="1.10.510.10">
    <property type="entry name" value="Transferase(Phosphotransferase) domain 1"/>
    <property type="match status" value="1"/>
</dbReference>
<evidence type="ECO:0000313" key="6">
    <source>
        <dbReference type="Proteomes" id="UP000594220"/>
    </source>
</evidence>
<keyword evidence="3" id="KW-0472">Membrane</keyword>
<keyword evidence="3" id="KW-1133">Transmembrane helix</keyword>
<dbReference type="Ensembl" id="ENSCPRT00005020454.1">
    <property type="protein sequence ID" value="ENSCPRP00005017473.1"/>
    <property type="gene ID" value="ENSCPRG00005012167.1"/>
</dbReference>
<dbReference type="InterPro" id="IPR000719">
    <property type="entry name" value="Prot_kinase_dom"/>
</dbReference>
<dbReference type="SMART" id="SM00248">
    <property type="entry name" value="ANK"/>
    <property type="match status" value="2"/>
</dbReference>
<organism evidence="5 6">
    <name type="scientific">Crocodylus porosus</name>
    <name type="common">Saltwater crocodile</name>
    <name type="synonym">Estuarine crocodile</name>
    <dbReference type="NCBI Taxonomy" id="8502"/>
    <lineage>
        <taxon>Eukaryota</taxon>
        <taxon>Metazoa</taxon>
        <taxon>Chordata</taxon>
        <taxon>Craniata</taxon>
        <taxon>Vertebrata</taxon>
        <taxon>Euteleostomi</taxon>
        <taxon>Archelosauria</taxon>
        <taxon>Archosauria</taxon>
        <taxon>Crocodylia</taxon>
        <taxon>Longirostres</taxon>
        <taxon>Crocodylidae</taxon>
        <taxon>Crocodylus</taxon>
    </lineage>
</organism>
<dbReference type="GO" id="GO:0019901">
    <property type="term" value="F:protein kinase binding"/>
    <property type="evidence" value="ECO:0007669"/>
    <property type="project" value="Ensembl"/>
</dbReference>
<sequence length="783" mass="88508">IVDVLLDYGSDPNHRCYDGSTPLHAAAFSGNRGVLSKLLDVGGDLRVHDKDGRTPQCWALSAGKETSAQMLEFMQRCASHMQAAIQNFPSDLLRKTDSSKVLICGPGRFGGLVQGVSYSCTALFLFQFHLTGNKQLGYLASLPIIGDREVFQADDEPTFSYHTGPYMLMTNLMWGGSRVTVKELNFKPHQNCSKLRLADLLIAEQEHSSKLRHPHLLQLMAVCLSSDLEKTRLVYERVSFGSLYSILHERRSEFPVLYMETIVFLLLQINDALRFLHARGFVHRSLTSYAIQIVSAGEAKLTNLEYMLESKDGGEHIDLTRIPVPAQLYRWCSPEVILQKAATVKSDIYSFCTVMQEALTETLPWSGQEDSFIKELIVSQQYLNTDVRLPKPYYDIVKTGLEAKQKDRSISLQDIRYTLQNDLKVTLKIVALMLLVTFEFHENAVEGQAEIKCALGAEIEQQNVEEGKDASKLLPVPSEIQLEEKPSSEEGSSSETDPEHSLGEEEALSETSELYMLDQEERAIRASLSSPSRTGQHISKCVLNLKISQTFLQQATNSICRTEEKLDELETIQKQQRQLKEMQAEQFAKQMFIESYLDNIDDVLKNVKIPYSGANVFLWKAVGPPSRNYTPPPPQVPGSQKVVGINHFQAITKAVQEKRKAQREKTECFGESNKNKGDVYQSNFCLGSSVGPSNQVREGEKTVTTYVPFRRSVVVKRCMDLDTLSRENSDYHSSTYSLSAFLLFTLYVREKMISLRMCHLFGFNQLVAFLYRHFIFIYGSILF</sequence>
<dbReference type="GO" id="GO:0043063">
    <property type="term" value="P:intercellular bridge organization"/>
    <property type="evidence" value="ECO:0007669"/>
    <property type="project" value="InterPro"/>
</dbReference>
<dbReference type="PROSITE" id="PS50011">
    <property type="entry name" value="PROTEIN_KINASE_DOM"/>
    <property type="match status" value="1"/>
</dbReference>
<dbReference type="InterPro" id="IPR011009">
    <property type="entry name" value="Kinase-like_dom_sf"/>
</dbReference>
<reference evidence="5" key="2">
    <citation type="submission" date="2025-09" db="UniProtKB">
        <authorList>
            <consortium name="Ensembl"/>
        </authorList>
    </citation>
    <scope>IDENTIFICATION</scope>
</reference>
<dbReference type="Proteomes" id="UP000594220">
    <property type="component" value="Unplaced"/>
</dbReference>
<evidence type="ECO:0000256" key="1">
    <source>
        <dbReference type="PROSITE-ProRule" id="PRU00023"/>
    </source>
</evidence>
<feature type="transmembrane region" description="Helical" evidence="3">
    <location>
        <begin position="760"/>
        <end position="781"/>
    </location>
</feature>
<name>A0A7M4F3H2_CROPO</name>
<dbReference type="InterPro" id="IPR001245">
    <property type="entry name" value="Ser-Thr/Tyr_kinase_cat_dom"/>
</dbReference>
<dbReference type="Pfam" id="PF07714">
    <property type="entry name" value="PK_Tyr_Ser-Thr"/>
    <property type="match status" value="1"/>
</dbReference>
<evidence type="ECO:0000313" key="5">
    <source>
        <dbReference type="Ensembl" id="ENSCPRP00005017473.1"/>
    </source>
</evidence>
<dbReference type="PANTHER" id="PTHR23060">
    <property type="entry name" value="TESTIS EXPRESSED GENE 14"/>
    <property type="match status" value="1"/>
</dbReference>
<dbReference type="GO" id="GO:0007140">
    <property type="term" value="P:male meiotic nuclear division"/>
    <property type="evidence" value="ECO:0007669"/>
    <property type="project" value="InterPro"/>
</dbReference>
<dbReference type="Pfam" id="PF12796">
    <property type="entry name" value="Ank_2"/>
    <property type="match status" value="1"/>
</dbReference>
<keyword evidence="1" id="KW-0040">ANK repeat</keyword>
<dbReference type="GO" id="GO:0007094">
    <property type="term" value="P:mitotic spindle assembly checkpoint signaling"/>
    <property type="evidence" value="ECO:0007669"/>
    <property type="project" value="InterPro"/>
</dbReference>
<dbReference type="InterPro" id="IPR036770">
    <property type="entry name" value="Ankyrin_rpt-contain_sf"/>
</dbReference>
<keyword evidence="3" id="KW-0812">Transmembrane</keyword>
<feature type="transmembrane region" description="Helical" evidence="3">
    <location>
        <begin position="731"/>
        <end position="748"/>
    </location>
</feature>
<dbReference type="GO" id="GO:0051306">
    <property type="term" value="P:mitotic sister chromatid separation"/>
    <property type="evidence" value="ECO:0007669"/>
    <property type="project" value="InterPro"/>
</dbReference>
<proteinExistence type="predicted"/>
<dbReference type="SUPFAM" id="SSF48403">
    <property type="entry name" value="Ankyrin repeat"/>
    <property type="match status" value="1"/>
</dbReference>
<dbReference type="GeneTree" id="ENSGT00390000015123"/>
<dbReference type="GO" id="GO:0005524">
    <property type="term" value="F:ATP binding"/>
    <property type="evidence" value="ECO:0007669"/>
    <property type="project" value="InterPro"/>
</dbReference>
<keyword evidence="6" id="KW-1185">Reference proteome</keyword>
<dbReference type="OMA" id="SHMQAAI"/>
<dbReference type="GO" id="GO:0008608">
    <property type="term" value="P:attachment of spindle microtubules to kinetochore"/>
    <property type="evidence" value="ECO:0007669"/>
    <property type="project" value="InterPro"/>
</dbReference>
<dbReference type="Gene3D" id="1.25.40.20">
    <property type="entry name" value="Ankyrin repeat-containing domain"/>
    <property type="match status" value="1"/>
</dbReference>
<evidence type="ECO:0000256" key="2">
    <source>
        <dbReference type="SAM" id="MobiDB-lite"/>
    </source>
</evidence>
<dbReference type="AlphaFoldDB" id="A0A7M4F3H2"/>
<evidence type="ECO:0000259" key="4">
    <source>
        <dbReference type="PROSITE" id="PS50011"/>
    </source>
</evidence>
<feature type="domain" description="Protein kinase" evidence="4">
    <location>
        <begin position="98"/>
        <end position="420"/>
    </location>
</feature>
<dbReference type="PANTHER" id="PTHR23060:SF3">
    <property type="entry name" value="TESTIS EXPRESSED 14, INTERCELLULAR BRIDGE FORMING FACTOR"/>
    <property type="match status" value="1"/>
</dbReference>
<evidence type="ECO:0000256" key="3">
    <source>
        <dbReference type="SAM" id="Phobius"/>
    </source>
</evidence>
<dbReference type="GO" id="GO:0045171">
    <property type="term" value="C:intercellular bridge"/>
    <property type="evidence" value="ECO:0007669"/>
    <property type="project" value="TreeGrafter"/>
</dbReference>
<protein>
    <submittedName>
        <fullName evidence="5">Testis expressed 14, intercellular bridge forming factor</fullName>
    </submittedName>
</protein>
<feature type="region of interest" description="Disordered" evidence="2">
    <location>
        <begin position="482"/>
        <end position="508"/>
    </location>
</feature>
<dbReference type="SUPFAM" id="SSF56112">
    <property type="entry name" value="Protein kinase-like (PK-like)"/>
    <property type="match status" value="1"/>
</dbReference>